<name>A0A6I3LML1_9FLAO</name>
<sequence>MKFYTNKLYNSMPSILFKKTRLPVPQQNTNNNIDNGNDAEILAASLLLKSIGAEISWSSRNEDSRKIDLICSYDHPWVKKERLIFFIQVKSGRKFGRIKENGFTLLASAKKAAQRTSHSICIIWIERDTNKSFWAYIHPFSTKTSQKYSNYHLITPAMRFDIARCQAKSINGISEGKGIILKKLKGDLNTKRKYALSNYKRLKSIEIFNPNLGKIEFTRIGWRHMFRKQRNSEHKEKSFTTIPYLDKILLQKPTTIYITEHLQENLNEFEYRICEYVLTYEKVKIELAGSIETINVNIRLLEEIRWPMNWLNNPMLTQMVERRVVLLNAYYK</sequence>
<dbReference type="RefSeq" id="WP_155093107.1">
    <property type="nucleotide sequence ID" value="NZ_WMJX01000044.1"/>
</dbReference>
<evidence type="ECO:0008006" key="3">
    <source>
        <dbReference type="Google" id="ProtNLM"/>
    </source>
</evidence>
<reference evidence="1 2" key="1">
    <citation type="submission" date="2019-11" db="EMBL/GenBank/DDBJ databases">
        <title>Genome of Strain BIT-d1.</title>
        <authorList>
            <person name="Yang Y."/>
        </authorList>
    </citation>
    <scope>NUCLEOTIDE SEQUENCE [LARGE SCALE GENOMIC DNA]</scope>
    <source>
        <strain evidence="1 2">BIT-d1</strain>
    </source>
</reference>
<evidence type="ECO:0000313" key="1">
    <source>
        <dbReference type="EMBL" id="MTG99104.1"/>
    </source>
</evidence>
<dbReference type="Proteomes" id="UP000438760">
    <property type="component" value="Unassembled WGS sequence"/>
</dbReference>
<protein>
    <recommendedName>
        <fullName evidence="3">DUF4365 domain-containing protein</fullName>
    </recommendedName>
</protein>
<organism evidence="1 2">
    <name type="scientific">Myroides albus</name>
    <dbReference type="NCBI Taxonomy" id="2562892"/>
    <lineage>
        <taxon>Bacteria</taxon>
        <taxon>Pseudomonadati</taxon>
        <taxon>Bacteroidota</taxon>
        <taxon>Flavobacteriia</taxon>
        <taxon>Flavobacteriales</taxon>
        <taxon>Flavobacteriaceae</taxon>
        <taxon>Myroides</taxon>
    </lineage>
</organism>
<dbReference type="OrthoDB" id="7058312at2"/>
<accession>A0A6I3LML1</accession>
<dbReference type="EMBL" id="WMJX01000044">
    <property type="protein sequence ID" value="MTG99104.1"/>
    <property type="molecule type" value="Genomic_DNA"/>
</dbReference>
<dbReference type="AlphaFoldDB" id="A0A6I3LML1"/>
<comment type="caution">
    <text evidence="1">The sequence shown here is derived from an EMBL/GenBank/DDBJ whole genome shotgun (WGS) entry which is preliminary data.</text>
</comment>
<keyword evidence="2" id="KW-1185">Reference proteome</keyword>
<gene>
    <name evidence="1" type="ORF">GJV76_13340</name>
</gene>
<evidence type="ECO:0000313" key="2">
    <source>
        <dbReference type="Proteomes" id="UP000438760"/>
    </source>
</evidence>
<proteinExistence type="predicted"/>